<name>A0A0M6W9R2_9FIRM</name>
<protein>
    <submittedName>
        <fullName evidence="1">Uncharacterized protein</fullName>
    </submittedName>
</protein>
<accession>A0A0M6W9R2</accession>
<dbReference type="Proteomes" id="UP000049472">
    <property type="component" value="Unassembled WGS sequence"/>
</dbReference>
<organism evidence="1 2">
    <name type="scientific">Agathobacter rectalis</name>
    <dbReference type="NCBI Taxonomy" id="39491"/>
    <lineage>
        <taxon>Bacteria</taxon>
        <taxon>Bacillati</taxon>
        <taxon>Bacillota</taxon>
        <taxon>Clostridia</taxon>
        <taxon>Lachnospirales</taxon>
        <taxon>Lachnospiraceae</taxon>
        <taxon>Agathobacter</taxon>
    </lineage>
</organism>
<dbReference type="RefSeq" id="WP_055060897.1">
    <property type="nucleotide sequence ID" value="NZ_CVRQ01000004.1"/>
</dbReference>
<sequence length="64" mass="7011">MLEAIIIVVCAAVCIGAAAYAWWMENGPEKDDSDAAGKNSQGHAYTKYDSNIKDDIVFHKAHKQ</sequence>
<dbReference type="AlphaFoldDB" id="A0A0M6W9R2"/>
<proteinExistence type="predicted"/>
<gene>
    <name evidence="1" type="ORF">T1815_03201</name>
</gene>
<reference evidence="2" key="1">
    <citation type="submission" date="2015-05" db="EMBL/GenBank/DDBJ databases">
        <authorList>
            <consortium name="Pathogen Informatics"/>
        </authorList>
    </citation>
    <scope>NUCLEOTIDE SEQUENCE [LARGE SCALE GENOMIC DNA]</scope>
    <source>
        <strain evidence="2">T1-815</strain>
    </source>
</reference>
<keyword evidence="2" id="KW-1185">Reference proteome</keyword>
<evidence type="ECO:0000313" key="1">
    <source>
        <dbReference type="EMBL" id="CRL32282.1"/>
    </source>
</evidence>
<dbReference type="EMBL" id="CVRQ01000004">
    <property type="protein sequence ID" value="CRL32282.1"/>
    <property type="molecule type" value="Genomic_DNA"/>
</dbReference>
<evidence type="ECO:0000313" key="2">
    <source>
        <dbReference type="Proteomes" id="UP000049472"/>
    </source>
</evidence>